<evidence type="ECO:0000313" key="3">
    <source>
        <dbReference type="Proteomes" id="UP000469125"/>
    </source>
</evidence>
<comment type="caution">
    <text evidence="2">The sequence shown here is derived from an EMBL/GenBank/DDBJ whole genome shotgun (WGS) entry which is preliminary data.</text>
</comment>
<evidence type="ECO:0000256" key="1">
    <source>
        <dbReference type="SAM" id="Phobius"/>
    </source>
</evidence>
<dbReference type="EMBL" id="WOCA01000006">
    <property type="protein sequence ID" value="MUK88544.1"/>
    <property type="molecule type" value="Genomic_DNA"/>
</dbReference>
<feature type="transmembrane region" description="Helical" evidence="1">
    <location>
        <begin position="114"/>
        <end position="133"/>
    </location>
</feature>
<dbReference type="Proteomes" id="UP000469125">
    <property type="component" value="Unassembled WGS sequence"/>
</dbReference>
<keyword evidence="1" id="KW-0812">Transmembrane</keyword>
<proteinExistence type="predicted"/>
<keyword evidence="1" id="KW-0472">Membrane</keyword>
<reference evidence="2 3" key="1">
    <citation type="submission" date="2019-11" db="EMBL/GenBank/DDBJ databases">
        <authorList>
            <person name="Li X."/>
        </authorList>
    </citation>
    <scope>NUCLEOTIDE SEQUENCE [LARGE SCALE GENOMIC DNA]</scope>
    <source>
        <strain evidence="2 3">L9</strain>
    </source>
</reference>
<gene>
    <name evidence="2" type="ORF">GMD78_09095</name>
</gene>
<keyword evidence="1" id="KW-1133">Transmembrane helix</keyword>
<name>A0A6N8FJQ4_9BACI</name>
<dbReference type="AlphaFoldDB" id="A0A6N8FJQ4"/>
<keyword evidence="3" id="KW-1185">Reference proteome</keyword>
<dbReference type="RefSeq" id="WP_155668536.1">
    <property type="nucleotide sequence ID" value="NZ_WOCA01000006.1"/>
</dbReference>
<evidence type="ECO:0000313" key="2">
    <source>
        <dbReference type="EMBL" id="MUK88544.1"/>
    </source>
</evidence>
<organism evidence="2 3">
    <name type="scientific">Ornithinibacillus caprae</name>
    <dbReference type="NCBI Taxonomy" id="2678566"/>
    <lineage>
        <taxon>Bacteria</taxon>
        <taxon>Bacillati</taxon>
        <taxon>Bacillota</taxon>
        <taxon>Bacilli</taxon>
        <taxon>Bacillales</taxon>
        <taxon>Bacillaceae</taxon>
        <taxon>Ornithinibacillus</taxon>
    </lineage>
</organism>
<sequence length="138" mass="15703">MNKSYSSILILLFSVVVYLITTPQTIFAHKMIIDHAEDGLIFVHYDNGSPAKMAEVTLYDKNGNALIEKKQVDENGYLEYDKQLQVHRMIADDGLGHRAASLRNEAQEETIPKLIKVLLGLSILSFIASIFYFRTKRK</sequence>
<accession>A0A6N8FJQ4</accession>
<protein>
    <submittedName>
        <fullName evidence="2">Uncharacterized protein</fullName>
    </submittedName>
</protein>